<accession>A0A0H2RHX2</accession>
<feature type="compositionally biased region" description="Basic and acidic residues" evidence="1">
    <location>
        <begin position="83"/>
        <end position="93"/>
    </location>
</feature>
<feature type="compositionally biased region" description="Acidic residues" evidence="1">
    <location>
        <begin position="8"/>
        <end position="22"/>
    </location>
</feature>
<protein>
    <submittedName>
        <fullName evidence="2">Uncharacterized protein</fullName>
    </submittedName>
</protein>
<organism evidence="2 3">
    <name type="scientific">Schizopora paradoxa</name>
    <dbReference type="NCBI Taxonomy" id="27342"/>
    <lineage>
        <taxon>Eukaryota</taxon>
        <taxon>Fungi</taxon>
        <taxon>Dikarya</taxon>
        <taxon>Basidiomycota</taxon>
        <taxon>Agaricomycotina</taxon>
        <taxon>Agaricomycetes</taxon>
        <taxon>Hymenochaetales</taxon>
        <taxon>Schizoporaceae</taxon>
        <taxon>Schizopora</taxon>
    </lineage>
</organism>
<dbReference type="InParanoid" id="A0A0H2RHX2"/>
<feature type="compositionally biased region" description="Polar residues" evidence="1">
    <location>
        <begin position="97"/>
        <end position="112"/>
    </location>
</feature>
<evidence type="ECO:0000256" key="1">
    <source>
        <dbReference type="SAM" id="MobiDB-lite"/>
    </source>
</evidence>
<feature type="compositionally biased region" description="Polar residues" evidence="1">
    <location>
        <begin position="43"/>
        <end position="58"/>
    </location>
</feature>
<dbReference type="Proteomes" id="UP000053477">
    <property type="component" value="Unassembled WGS sequence"/>
</dbReference>
<evidence type="ECO:0000313" key="3">
    <source>
        <dbReference type="Proteomes" id="UP000053477"/>
    </source>
</evidence>
<dbReference type="EMBL" id="KQ085997">
    <property type="protein sequence ID" value="KLO11545.1"/>
    <property type="molecule type" value="Genomic_DNA"/>
</dbReference>
<proteinExistence type="predicted"/>
<gene>
    <name evidence="2" type="ORF">SCHPADRAFT_464858</name>
</gene>
<keyword evidence="3" id="KW-1185">Reference proteome</keyword>
<reference evidence="2 3" key="1">
    <citation type="submission" date="2015-04" db="EMBL/GenBank/DDBJ databases">
        <title>Complete genome sequence of Schizopora paradoxa KUC8140, a cosmopolitan wood degrader in East Asia.</title>
        <authorList>
            <consortium name="DOE Joint Genome Institute"/>
            <person name="Min B."/>
            <person name="Park H."/>
            <person name="Jang Y."/>
            <person name="Kim J.-J."/>
            <person name="Kim K.H."/>
            <person name="Pangilinan J."/>
            <person name="Lipzen A."/>
            <person name="Riley R."/>
            <person name="Grigoriev I.V."/>
            <person name="Spatafora J.W."/>
            <person name="Choi I.-G."/>
        </authorList>
    </citation>
    <scope>NUCLEOTIDE SEQUENCE [LARGE SCALE GENOMIC DNA]</scope>
    <source>
        <strain evidence="2 3">KUC8140</strain>
    </source>
</reference>
<feature type="region of interest" description="Disordered" evidence="1">
    <location>
        <begin position="1"/>
        <end position="112"/>
    </location>
</feature>
<dbReference type="AlphaFoldDB" id="A0A0H2RHX2"/>
<feature type="compositionally biased region" description="Polar residues" evidence="1">
    <location>
        <begin position="195"/>
        <end position="219"/>
    </location>
</feature>
<feature type="region of interest" description="Disordered" evidence="1">
    <location>
        <begin position="188"/>
        <end position="230"/>
    </location>
</feature>
<name>A0A0H2RHX2_9AGAM</name>
<evidence type="ECO:0000313" key="2">
    <source>
        <dbReference type="EMBL" id="KLO11545.1"/>
    </source>
</evidence>
<sequence length="331" mass="34510">MEQPNSSLDDDEELSGTDEDVCIDPALIHQPTPGLPGAAYSASHAQQQPTSRASSVSLSVHDYPTTSKRVRMEGHPYPRSRSRAREALEHEQESENDSNTNSSFGRSATSTPFDDAYEGANVGVNNIVSGINNMNNSNIPAAANANAIRPMGRQLSAVPGYFQGSIPVSLNEFNLNYGVSGGTGMPMSSPGGGTRITSATPMYNVNAPSGMPSRQSNHQGLPAHHHPQQSFHGQILNTNAVGVQPQVQHSRSLSRASSSMTSSGFAAHASRAVSFSAAAAANTSGSGSGGAQLPFGQTARDDIEIVQAGGGLPVARRVSHARAQKGTGHDD</sequence>